<dbReference type="AlphaFoldDB" id="A0AAD4N4E5"/>
<accession>A0AAD4N4E5</accession>
<gene>
    <name evidence="1" type="ORF">DdX_06304</name>
</gene>
<dbReference type="EMBL" id="JAKKPZ010000008">
    <property type="protein sequence ID" value="KAI1717897.1"/>
    <property type="molecule type" value="Genomic_DNA"/>
</dbReference>
<protein>
    <submittedName>
        <fullName evidence="1">Uncharacterized protein</fullName>
    </submittedName>
</protein>
<sequence length="122" mass="13612">MTVVSWCLFQASGLGGVANSFDNFNNDTTWLLLSLLCYVYMALWPCVRLDVEFECLAQPKSRQIVAKRSSGPNIPQEYLKQVDSANGKAAFHTGREIKRKQIFVAAPLCNDDAGWAKPLRLS</sequence>
<keyword evidence="2" id="KW-1185">Reference proteome</keyword>
<dbReference type="Proteomes" id="UP001201812">
    <property type="component" value="Unassembled WGS sequence"/>
</dbReference>
<reference evidence="1" key="1">
    <citation type="submission" date="2022-01" db="EMBL/GenBank/DDBJ databases">
        <title>Genome Sequence Resource for Two Populations of Ditylenchus destructor, the Migratory Endoparasitic Phytonematode.</title>
        <authorList>
            <person name="Zhang H."/>
            <person name="Lin R."/>
            <person name="Xie B."/>
        </authorList>
    </citation>
    <scope>NUCLEOTIDE SEQUENCE</scope>
    <source>
        <strain evidence="1">BazhouSP</strain>
    </source>
</reference>
<comment type="caution">
    <text evidence="1">The sequence shown here is derived from an EMBL/GenBank/DDBJ whole genome shotgun (WGS) entry which is preliminary data.</text>
</comment>
<evidence type="ECO:0000313" key="2">
    <source>
        <dbReference type="Proteomes" id="UP001201812"/>
    </source>
</evidence>
<organism evidence="1 2">
    <name type="scientific">Ditylenchus destructor</name>
    <dbReference type="NCBI Taxonomy" id="166010"/>
    <lineage>
        <taxon>Eukaryota</taxon>
        <taxon>Metazoa</taxon>
        <taxon>Ecdysozoa</taxon>
        <taxon>Nematoda</taxon>
        <taxon>Chromadorea</taxon>
        <taxon>Rhabditida</taxon>
        <taxon>Tylenchina</taxon>
        <taxon>Tylenchomorpha</taxon>
        <taxon>Sphaerularioidea</taxon>
        <taxon>Anguinidae</taxon>
        <taxon>Anguininae</taxon>
        <taxon>Ditylenchus</taxon>
    </lineage>
</organism>
<evidence type="ECO:0000313" key="1">
    <source>
        <dbReference type="EMBL" id="KAI1717897.1"/>
    </source>
</evidence>
<name>A0AAD4N4E5_9BILA</name>
<proteinExistence type="predicted"/>